<evidence type="ECO:0000256" key="12">
    <source>
        <dbReference type="ARBA" id="ARBA00023136"/>
    </source>
</evidence>
<dbReference type="GO" id="GO:0012505">
    <property type="term" value="C:endomembrane system"/>
    <property type="evidence" value="ECO:0007669"/>
    <property type="project" value="UniProtKB-SubCell"/>
</dbReference>
<evidence type="ECO:0000256" key="10">
    <source>
        <dbReference type="ARBA" id="ARBA00022737"/>
    </source>
</evidence>
<feature type="transmembrane region" description="Helical" evidence="15">
    <location>
        <begin position="641"/>
        <end position="663"/>
    </location>
</feature>
<feature type="transmembrane region" description="Helical" evidence="15">
    <location>
        <begin position="528"/>
        <end position="550"/>
    </location>
</feature>
<dbReference type="InterPro" id="IPR051788">
    <property type="entry name" value="MFS_Transporter"/>
</dbReference>
<dbReference type="EC" id="2.5.1.60" evidence="4"/>
<evidence type="ECO:0000256" key="9">
    <source>
        <dbReference type="ARBA" id="ARBA00022692"/>
    </source>
</evidence>
<feature type="transmembrane region" description="Helical" evidence="15">
    <location>
        <begin position="798"/>
        <end position="817"/>
    </location>
</feature>
<dbReference type="GO" id="GO:0004663">
    <property type="term" value="F:Rab geranylgeranyltransferase activity"/>
    <property type="evidence" value="ECO:0007669"/>
    <property type="project" value="UniProtKB-EC"/>
</dbReference>
<evidence type="ECO:0000313" key="18">
    <source>
        <dbReference type="Proteomes" id="UP000663853"/>
    </source>
</evidence>
<dbReference type="Pfam" id="PF07690">
    <property type="entry name" value="MFS_1"/>
    <property type="match status" value="2"/>
</dbReference>
<feature type="transmembrane region" description="Helical" evidence="15">
    <location>
        <begin position="1243"/>
        <end position="1264"/>
    </location>
</feature>
<proteinExistence type="inferred from homology"/>
<feature type="transmembrane region" description="Helical" evidence="15">
    <location>
        <begin position="503"/>
        <end position="522"/>
    </location>
</feature>
<sequence length="1301" mass="143028">MGAYLSALSSQAWARPRNPVNRQSLRYNIVVRSHHTMHGIKRIKQTEEALKAQKERERVKIDRFVVVEKDVFERRAQRDLSKESLEATTALLTLNPELYSAWNFRRTILTDGIFPQSSPEEVFKALDGELSLTLAALQVHPKVYWLWNHRRWCLGIIPEGPDGAEKSWKSSVWARELAIVEKMLDRDPRNFHAWNYRRYVLASMPESDRRSPESELAYTTRKIEQNFSNFSAWHQRTKVFGVLWTDHPEMETVAKPKEYEFVRNALWTDPGDQSAWLYHRWLIGKGAPAIQELTSSGDQLKIRQGDDVTTVKAEINSIEELVAEVGSDSKWPLQALVHYKTLLATHDPTAKSDLLQECRILTEQLIQIDPMRRQMYQDQVDALTNGLADDRQYFSDRTPQNFDTQATSSNHAESDSINLATESGLRVGNIFVEDKVLYLIGACMGVFAVGLNDTATGANLPSIQEHYELPYAIVSLVFLAGFGGYLISCMLNSVLQHAIGTRLVLLIAGLLYAGGSLLISFAPPFPLVIAGLGLMGFGGGFYEACLTSVVSHFENSRFMNILYAFFGLGALVSPFVIGALVKAGISWNMYYWFPVSLALLVTLCHFVLFKDYVIPSDYEHQEDTEQRSARTNFIQTMHLPITWIGIILIILSFAISDTLSSWLTSYLIDIKGSEPDISRYQLSIFWAGLTCGRIFFSLPFIHVRERLGNTLLLACLGGAITVLWKVTSPVTNWAAIAIAGFFLGPNTPGILSIVAARVPPSLKGIVVSITIGLGLVGATLGPLIFGVVVGKVGPGLRILPPVVIVLASCSAITFWAIPPRTKPLRSAIQALGMSHTVTCEIELLDALPRLEHGASFDRDKNTPNGLTEVEQYFSGSTQNCSENPSALGHTLAGATVQVKATSGFRIGNIFIEDKILYLLGSCMGVFAVGLNDTATGANLPSIQDYYHLPYAVVSLVFLAGFGGYLVSCMLNSVLQNAIGTRNVLLMAGILYGSGSLLITFAPPFPAVVAGLCLMGFGGGFYEACLTSVISHFENSRFMNILYAFFGLGALVSPFIIGALAKSGVAWRLYYWFPFSLAALVTTCHFLLFKDYVTPSDHEEAPEHKSVRARFTQMIRMPITWVGIILIILSFAIADTLSNWLTSYLIDVKGSGPDISRYQLSMFWAGLTAGRIFFSLPFIHVRERIGNTLLLASASGAIGLLWAVNSTASNWVAVAIAGFFLGPNTPGILSIISARVPARLKGIVVSITIGLGLVGATLGPLLFGITVGKISPGLRVLPPVIIVLASLSAIIFWAIPPRRKVE</sequence>
<comment type="subcellular location">
    <subcellularLocation>
        <location evidence="1">Endomembrane system</location>
        <topology evidence="1">Multi-pass membrane protein</topology>
    </subcellularLocation>
</comment>
<feature type="transmembrane region" description="Helical" evidence="15">
    <location>
        <begin position="591"/>
        <end position="609"/>
    </location>
</feature>
<dbReference type="SUPFAM" id="SSF48439">
    <property type="entry name" value="Protein prenylyltransferase"/>
    <property type="match status" value="1"/>
</dbReference>
<feature type="transmembrane region" description="Helical" evidence="15">
    <location>
        <begin position="1007"/>
        <end position="1028"/>
    </location>
</feature>
<feature type="domain" description="Major facilitator superfamily (MFS) profile" evidence="16">
    <location>
        <begin position="438"/>
        <end position="822"/>
    </location>
</feature>
<feature type="transmembrane region" description="Helical" evidence="15">
    <location>
        <begin position="1040"/>
        <end position="1062"/>
    </location>
</feature>
<dbReference type="PANTHER" id="PTHR23514:SF3">
    <property type="entry name" value="BYPASS OF STOP CODON PROTEIN 6"/>
    <property type="match status" value="1"/>
</dbReference>
<feature type="transmembrane region" description="Helical" evidence="15">
    <location>
        <begin position="733"/>
        <end position="754"/>
    </location>
</feature>
<feature type="transmembrane region" description="Helical" evidence="15">
    <location>
        <begin position="710"/>
        <end position="727"/>
    </location>
</feature>
<keyword evidence="12 15" id="KW-0472">Membrane</keyword>
<dbReference type="InterPro" id="IPR036259">
    <property type="entry name" value="MFS_trans_sf"/>
</dbReference>
<feature type="transmembrane region" description="Helical" evidence="15">
    <location>
        <begin position="683"/>
        <end position="703"/>
    </location>
</feature>
<feature type="transmembrane region" description="Helical" evidence="15">
    <location>
        <begin position="562"/>
        <end position="585"/>
    </location>
</feature>
<evidence type="ECO:0000256" key="14">
    <source>
        <dbReference type="ARBA" id="ARBA00047658"/>
    </source>
</evidence>
<name>A0A8H3D2E2_9AGAM</name>
<feature type="transmembrane region" description="Helical" evidence="15">
    <location>
        <begin position="1068"/>
        <end position="1088"/>
    </location>
</feature>
<dbReference type="Gene3D" id="1.20.1250.20">
    <property type="entry name" value="MFS general substrate transporter like domains"/>
    <property type="match status" value="2"/>
</dbReference>
<evidence type="ECO:0000256" key="7">
    <source>
        <dbReference type="ARBA" id="ARBA00022602"/>
    </source>
</evidence>
<evidence type="ECO:0000256" key="6">
    <source>
        <dbReference type="ARBA" id="ARBA00022448"/>
    </source>
</evidence>
<feature type="domain" description="Major facilitator superfamily (MFS) profile" evidence="16">
    <location>
        <begin position="917"/>
        <end position="1299"/>
    </location>
</feature>
<keyword evidence="7" id="KW-0637">Prenyltransferase</keyword>
<feature type="transmembrane region" description="Helical" evidence="15">
    <location>
        <begin position="1117"/>
        <end position="1140"/>
    </location>
</feature>
<evidence type="ECO:0000256" key="1">
    <source>
        <dbReference type="ARBA" id="ARBA00004127"/>
    </source>
</evidence>
<dbReference type="InterPro" id="IPR011701">
    <property type="entry name" value="MFS"/>
</dbReference>
<dbReference type="EMBL" id="CAJMXA010003605">
    <property type="protein sequence ID" value="CAE6506591.1"/>
    <property type="molecule type" value="Genomic_DNA"/>
</dbReference>
<dbReference type="PANTHER" id="PTHR23514">
    <property type="entry name" value="BYPASS OF STOP CODON PROTEIN 6"/>
    <property type="match status" value="1"/>
</dbReference>
<organism evidence="17 18">
    <name type="scientific">Rhizoctonia solani</name>
    <dbReference type="NCBI Taxonomy" id="456999"/>
    <lineage>
        <taxon>Eukaryota</taxon>
        <taxon>Fungi</taxon>
        <taxon>Dikarya</taxon>
        <taxon>Basidiomycota</taxon>
        <taxon>Agaricomycotina</taxon>
        <taxon>Agaricomycetes</taxon>
        <taxon>Cantharellales</taxon>
        <taxon>Ceratobasidiaceae</taxon>
        <taxon>Rhizoctonia</taxon>
    </lineage>
</organism>
<feature type="transmembrane region" description="Helical" evidence="15">
    <location>
        <begin position="766"/>
        <end position="792"/>
    </location>
</feature>
<evidence type="ECO:0000256" key="13">
    <source>
        <dbReference type="ARBA" id="ARBA00031267"/>
    </source>
</evidence>
<feature type="transmembrane region" description="Helical" evidence="15">
    <location>
        <begin position="982"/>
        <end position="1001"/>
    </location>
</feature>
<dbReference type="Gene3D" id="1.25.40.120">
    <property type="entry name" value="Protein prenylyltransferase"/>
    <property type="match status" value="1"/>
</dbReference>
<keyword evidence="6" id="KW-0813">Transport</keyword>
<evidence type="ECO:0000256" key="3">
    <source>
        <dbReference type="ARBA" id="ARBA00008335"/>
    </source>
</evidence>
<keyword evidence="10" id="KW-0677">Repeat</keyword>
<evidence type="ECO:0000256" key="5">
    <source>
        <dbReference type="ARBA" id="ARBA00014772"/>
    </source>
</evidence>
<keyword evidence="9 15" id="KW-0812">Transmembrane</keyword>
<gene>
    <name evidence="17" type="ORF">RDB_LOCUS120658</name>
</gene>
<dbReference type="InterPro" id="IPR002088">
    <property type="entry name" value="Prenyl_trans_a"/>
</dbReference>
<evidence type="ECO:0000256" key="15">
    <source>
        <dbReference type="SAM" id="Phobius"/>
    </source>
</evidence>
<comment type="similarity">
    <text evidence="3">Belongs to the major facilitator superfamily.</text>
</comment>
<comment type="caution">
    <text evidence="17">The sequence shown here is derived from an EMBL/GenBank/DDBJ whole genome shotgun (WGS) entry which is preliminary data.</text>
</comment>
<feature type="transmembrane region" description="Helical" evidence="15">
    <location>
        <begin position="1187"/>
        <end position="1204"/>
    </location>
</feature>
<comment type="catalytic activity">
    <reaction evidence="14">
        <text>geranylgeranyl diphosphate + L-cysteinyl-[protein] = S-geranylgeranyl-L-cysteinyl-[protein] + diphosphate</text>
        <dbReference type="Rhea" id="RHEA:21240"/>
        <dbReference type="Rhea" id="RHEA-COMP:10131"/>
        <dbReference type="Rhea" id="RHEA-COMP:11537"/>
        <dbReference type="ChEBI" id="CHEBI:29950"/>
        <dbReference type="ChEBI" id="CHEBI:33019"/>
        <dbReference type="ChEBI" id="CHEBI:57533"/>
        <dbReference type="ChEBI" id="CHEBI:86021"/>
        <dbReference type="EC" id="2.5.1.60"/>
    </reaction>
</comment>
<evidence type="ECO:0000256" key="11">
    <source>
        <dbReference type="ARBA" id="ARBA00022989"/>
    </source>
</evidence>
<feature type="transmembrane region" description="Helical" evidence="15">
    <location>
        <begin position="1210"/>
        <end position="1231"/>
    </location>
</feature>
<keyword evidence="11 15" id="KW-1133">Transmembrane helix</keyword>
<evidence type="ECO:0000256" key="8">
    <source>
        <dbReference type="ARBA" id="ARBA00022679"/>
    </source>
</evidence>
<feature type="transmembrane region" description="Helical" evidence="15">
    <location>
        <begin position="915"/>
        <end position="930"/>
    </location>
</feature>
<dbReference type="FunFam" id="1.25.40.120:FF:000035">
    <property type="entry name" value="Geranylgeranyl transferase type-2 subunit alpha"/>
    <property type="match status" value="1"/>
</dbReference>
<evidence type="ECO:0000256" key="4">
    <source>
        <dbReference type="ARBA" id="ARBA00012656"/>
    </source>
</evidence>
<dbReference type="SUPFAM" id="SSF103473">
    <property type="entry name" value="MFS general substrate transporter"/>
    <property type="match status" value="2"/>
</dbReference>
<evidence type="ECO:0000256" key="2">
    <source>
        <dbReference type="ARBA" id="ARBA00006734"/>
    </source>
</evidence>
<dbReference type="PROSITE" id="PS50850">
    <property type="entry name" value="MFS"/>
    <property type="match status" value="2"/>
</dbReference>
<dbReference type="GO" id="GO:0016020">
    <property type="term" value="C:membrane"/>
    <property type="evidence" value="ECO:0007669"/>
    <property type="project" value="TreeGrafter"/>
</dbReference>
<feature type="transmembrane region" description="Helical" evidence="15">
    <location>
        <begin position="950"/>
        <end position="970"/>
    </location>
</feature>
<reference evidence="17" key="1">
    <citation type="submission" date="2021-01" db="EMBL/GenBank/DDBJ databases">
        <authorList>
            <person name="Kaushik A."/>
        </authorList>
    </citation>
    <scope>NUCLEOTIDE SEQUENCE</scope>
    <source>
        <strain evidence="17">AG6-10EEA</strain>
    </source>
</reference>
<comment type="similarity">
    <text evidence="2">Belongs to the protein prenyltransferase subunit alpha family.</text>
</comment>
<keyword evidence="8" id="KW-0808">Transferase</keyword>
<feature type="transmembrane region" description="Helical" evidence="15">
    <location>
        <begin position="1160"/>
        <end position="1180"/>
    </location>
</feature>
<dbReference type="InterPro" id="IPR020846">
    <property type="entry name" value="MFS_dom"/>
</dbReference>
<accession>A0A8H3D2E2</accession>
<feature type="transmembrane region" description="Helical" evidence="15">
    <location>
        <begin position="1276"/>
        <end position="1294"/>
    </location>
</feature>
<protein>
    <recommendedName>
        <fullName evidence="5">Geranylgeranyl transferase type-2 subunit alpha</fullName>
        <ecNumber evidence="4">2.5.1.60</ecNumber>
    </recommendedName>
    <alternativeName>
        <fullName evidence="13">Geranylgeranyl transferase type II subunit alpha</fullName>
    </alternativeName>
</protein>
<dbReference type="GO" id="GO:0022857">
    <property type="term" value="F:transmembrane transporter activity"/>
    <property type="evidence" value="ECO:0007669"/>
    <property type="project" value="InterPro"/>
</dbReference>
<evidence type="ECO:0000313" key="17">
    <source>
        <dbReference type="EMBL" id="CAE6506591.1"/>
    </source>
</evidence>
<feature type="transmembrane region" description="Helical" evidence="15">
    <location>
        <begin position="469"/>
        <end position="491"/>
    </location>
</feature>
<dbReference type="PROSITE" id="PS51147">
    <property type="entry name" value="PFTA"/>
    <property type="match status" value="4"/>
</dbReference>
<dbReference type="Pfam" id="PF01239">
    <property type="entry name" value="PPTA"/>
    <property type="match status" value="5"/>
</dbReference>
<evidence type="ECO:0000259" key="16">
    <source>
        <dbReference type="PROSITE" id="PS50850"/>
    </source>
</evidence>
<dbReference type="Proteomes" id="UP000663853">
    <property type="component" value="Unassembled WGS sequence"/>
</dbReference>